<dbReference type="Gramene" id="TRITD4Bv1G099740.3">
    <property type="protein sequence ID" value="TRITD4Bv1G099740.3"/>
    <property type="gene ID" value="TRITD4Bv1G099740"/>
</dbReference>
<dbReference type="EMBL" id="LT934118">
    <property type="protein sequence ID" value="VAI05682.1"/>
    <property type="molecule type" value="Genomic_DNA"/>
</dbReference>
<accession>A0A9R0T222</accession>
<dbReference type="Proteomes" id="UP000324705">
    <property type="component" value="Chromosome 4B"/>
</dbReference>
<dbReference type="PANTHER" id="PTHR21713">
    <property type="entry name" value="NASCENT POLYPEPTIDE ASSOCIATED COMPLEX ALPHA SUBUNIT-RELATED"/>
    <property type="match status" value="1"/>
</dbReference>
<keyword evidence="5" id="KW-1185">Reference proteome</keyword>
<proteinExistence type="predicted"/>
<evidence type="ECO:0000259" key="3">
    <source>
        <dbReference type="PROSITE" id="PS51151"/>
    </source>
</evidence>
<feature type="domain" description="NAC-A/B" evidence="3">
    <location>
        <begin position="64"/>
        <end position="129"/>
    </location>
</feature>
<organism evidence="4 5">
    <name type="scientific">Triticum turgidum subsp. durum</name>
    <name type="common">Durum wheat</name>
    <name type="synonym">Triticum durum</name>
    <dbReference type="NCBI Taxonomy" id="4567"/>
    <lineage>
        <taxon>Eukaryota</taxon>
        <taxon>Viridiplantae</taxon>
        <taxon>Streptophyta</taxon>
        <taxon>Embryophyta</taxon>
        <taxon>Tracheophyta</taxon>
        <taxon>Spermatophyta</taxon>
        <taxon>Magnoliopsida</taxon>
        <taxon>Liliopsida</taxon>
        <taxon>Poales</taxon>
        <taxon>Poaceae</taxon>
        <taxon>BOP clade</taxon>
        <taxon>Pooideae</taxon>
        <taxon>Triticodae</taxon>
        <taxon>Triticeae</taxon>
        <taxon>Triticinae</taxon>
        <taxon>Triticum</taxon>
    </lineage>
</organism>
<evidence type="ECO:0000313" key="4">
    <source>
        <dbReference type="EMBL" id="VAI05682.1"/>
    </source>
</evidence>
<gene>
    <name evidence="4" type="ORF">TRITD_4Bv1G099740</name>
</gene>
<dbReference type="InterPro" id="IPR044034">
    <property type="entry name" value="NAC-like_UBA"/>
</dbReference>
<dbReference type="CDD" id="cd14358">
    <property type="entry name" value="UBA_NAC_euk"/>
    <property type="match status" value="1"/>
</dbReference>
<dbReference type="AlphaFoldDB" id="A0A9R0T222"/>
<dbReference type="Pfam" id="PF01849">
    <property type="entry name" value="NAC"/>
    <property type="match status" value="1"/>
</dbReference>
<reference evidence="4 5" key="1">
    <citation type="submission" date="2017-09" db="EMBL/GenBank/DDBJ databases">
        <authorList>
            <consortium name="International Durum Wheat Genome Sequencing Consortium (IDWGSC)"/>
            <person name="Milanesi L."/>
        </authorList>
    </citation>
    <scope>NUCLEOTIDE SEQUENCE [LARGE SCALE GENOMIC DNA]</scope>
    <source>
        <strain evidence="5">cv. Svevo</strain>
    </source>
</reference>
<evidence type="ECO:0000256" key="2">
    <source>
        <dbReference type="SAM" id="MobiDB-lite"/>
    </source>
</evidence>
<comment type="function">
    <text evidence="1">May promote appropriate targeting of ribosome-nascent polypeptide complexes.</text>
</comment>
<dbReference type="GO" id="GO:0005854">
    <property type="term" value="C:nascent polypeptide-associated complex"/>
    <property type="evidence" value="ECO:0007669"/>
    <property type="project" value="InterPro"/>
</dbReference>
<evidence type="ECO:0000313" key="5">
    <source>
        <dbReference type="Proteomes" id="UP000324705"/>
    </source>
</evidence>
<dbReference type="Gene3D" id="2.20.70.30">
    <property type="entry name" value="Nascent polypeptide-associated complex domain"/>
    <property type="match status" value="1"/>
</dbReference>
<dbReference type="SMART" id="SM01407">
    <property type="entry name" value="NAC"/>
    <property type="match status" value="1"/>
</dbReference>
<dbReference type="InterPro" id="IPR016641">
    <property type="entry name" value="EGD2/NACA0like"/>
</dbReference>
<feature type="compositionally biased region" description="Basic and acidic residues" evidence="2">
    <location>
        <begin position="9"/>
        <end position="25"/>
    </location>
</feature>
<dbReference type="FunFam" id="2.20.70.30:FF:000002">
    <property type="entry name" value="Nascent polypeptide-associated complex (NAC), alpha subunit"/>
    <property type="match status" value="1"/>
</dbReference>
<dbReference type="InterPro" id="IPR038187">
    <property type="entry name" value="NAC_A/B_dom_sf"/>
</dbReference>
<sequence>MTAQTAEELAAHIEQEQLEAKKTEQAEEVVVEDDDDDDDDDEDDDDNDDLDGQEGDASGTSKQSRSEKKSRKAMLKLGMKSITGASRVTVKKSKNILFVISKPDVFKSPNSETYVIFGEAKIEDLSSQLQSQAAEQFKAPDLSQMISSPEASGMENDDNEVVNDEGVEPKDIELVMTQAGVSRAKAVRALKSANGDIVTAIMEVTT</sequence>
<feature type="region of interest" description="Disordered" evidence="2">
    <location>
        <begin position="1"/>
        <end position="72"/>
    </location>
</feature>
<dbReference type="InterPro" id="IPR002715">
    <property type="entry name" value="Nas_poly-pep-assoc_cplx_dom"/>
</dbReference>
<dbReference type="CDD" id="cd22054">
    <property type="entry name" value="NAC_NACA"/>
    <property type="match status" value="1"/>
</dbReference>
<evidence type="ECO:0000256" key="1">
    <source>
        <dbReference type="ARBA" id="ARBA00004000"/>
    </source>
</evidence>
<protein>
    <recommendedName>
        <fullName evidence="3">NAC-A/B domain-containing protein</fullName>
    </recommendedName>
</protein>
<dbReference type="PROSITE" id="PS51151">
    <property type="entry name" value="NAC_AB"/>
    <property type="match status" value="1"/>
</dbReference>
<dbReference type="FunFam" id="1.10.8.10:FF:000006">
    <property type="entry name" value="Putative nascent polypeptide-associated complex subunit alpha"/>
    <property type="match status" value="1"/>
</dbReference>
<dbReference type="Gene3D" id="1.10.8.10">
    <property type="entry name" value="DNA helicase RuvA subunit, C-terminal domain"/>
    <property type="match status" value="1"/>
</dbReference>
<name>A0A9R0T222_TRITD</name>
<dbReference type="Pfam" id="PF19026">
    <property type="entry name" value="UBA_HYPK"/>
    <property type="match status" value="1"/>
</dbReference>
<feature type="compositionally biased region" description="Acidic residues" evidence="2">
    <location>
        <begin position="26"/>
        <end position="54"/>
    </location>
</feature>